<reference evidence="2" key="1">
    <citation type="submission" date="2022-11" db="UniProtKB">
        <authorList>
            <consortium name="WormBaseParasite"/>
        </authorList>
    </citation>
    <scope>IDENTIFICATION</scope>
</reference>
<dbReference type="WBParaSite" id="ES5_v2.g17026.t1">
    <property type="protein sequence ID" value="ES5_v2.g17026.t1"/>
    <property type="gene ID" value="ES5_v2.g17026"/>
</dbReference>
<proteinExistence type="predicted"/>
<name>A0AC34FIA9_9BILA</name>
<dbReference type="Proteomes" id="UP000887579">
    <property type="component" value="Unplaced"/>
</dbReference>
<evidence type="ECO:0000313" key="1">
    <source>
        <dbReference type="Proteomes" id="UP000887579"/>
    </source>
</evidence>
<evidence type="ECO:0000313" key="2">
    <source>
        <dbReference type="WBParaSite" id="ES5_v2.g17026.t1"/>
    </source>
</evidence>
<organism evidence="1 2">
    <name type="scientific">Panagrolaimus sp. ES5</name>
    <dbReference type="NCBI Taxonomy" id="591445"/>
    <lineage>
        <taxon>Eukaryota</taxon>
        <taxon>Metazoa</taxon>
        <taxon>Ecdysozoa</taxon>
        <taxon>Nematoda</taxon>
        <taxon>Chromadorea</taxon>
        <taxon>Rhabditida</taxon>
        <taxon>Tylenchina</taxon>
        <taxon>Panagrolaimomorpha</taxon>
        <taxon>Panagrolaimoidea</taxon>
        <taxon>Panagrolaimidae</taxon>
        <taxon>Panagrolaimus</taxon>
    </lineage>
</organism>
<protein>
    <submittedName>
        <fullName evidence="2">C-type lectin domain-containing protein</fullName>
    </submittedName>
</protein>
<sequence length="200" mass="22753">MFENVFLSEKARLNFIDSTSSDFWIGANTLINPGTWSWMDNTPLDFSDWEKGQPQNTSNCGAITIQGERWHSDDCDKQKPFVCLKTISANFTTVLPATTTMKKIPTTIKAKRCEAEWAAFGDFCYKVFDPRTWYEAEQICVIENAHLVSIHNTQEALFVANLAYFLGSDACSGPNQTWVGLFTDDTFKTYKWTDGTPFDY</sequence>
<accession>A0AC34FIA9</accession>